<organism evidence="1">
    <name type="scientific">bioreactor metagenome</name>
    <dbReference type="NCBI Taxonomy" id="1076179"/>
    <lineage>
        <taxon>unclassified sequences</taxon>
        <taxon>metagenomes</taxon>
        <taxon>ecological metagenomes</taxon>
    </lineage>
</organism>
<dbReference type="EMBL" id="VSSQ01120994">
    <property type="protein sequence ID" value="MPN53655.1"/>
    <property type="molecule type" value="Genomic_DNA"/>
</dbReference>
<evidence type="ECO:0000313" key="1">
    <source>
        <dbReference type="EMBL" id="MPN53655.1"/>
    </source>
</evidence>
<comment type="caution">
    <text evidence="1">The sequence shown here is derived from an EMBL/GenBank/DDBJ whole genome shotgun (WGS) entry which is preliminary data.</text>
</comment>
<protein>
    <submittedName>
        <fullName evidence="1">Uncharacterized protein</fullName>
    </submittedName>
</protein>
<reference evidence="1" key="1">
    <citation type="submission" date="2019-08" db="EMBL/GenBank/DDBJ databases">
        <authorList>
            <person name="Kucharzyk K."/>
            <person name="Murdoch R.W."/>
            <person name="Higgins S."/>
            <person name="Loffler F."/>
        </authorList>
    </citation>
    <scope>NUCLEOTIDE SEQUENCE</scope>
</reference>
<gene>
    <name evidence="1" type="ORF">SDC9_201319</name>
</gene>
<accession>A0A645IQK7</accession>
<proteinExistence type="predicted"/>
<dbReference type="AlphaFoldDB" id="A0A645IQK7"/>
<name>A0A645IQK7_9ZZZZ</name>
<sequence>MSRQVHFGEEKFAVVFDRFQRHSDGNRPLPQMIVIRTAHGVDLRQPKQFCHRVMPGVERMPGRSRQVVQEVTVEYAVQQFPAGRLFDGPPEIGDQPDGVIAEKPVIIAVIA</sequence>